<accession>A0A7S3UYL4</accession>
<protein>
    <submittedName>
        <fullName evidence="1">Uncharacterized protein</fullName>
    </submittedName>
</protein>
<dbReference type="EMBL" id="HBIN01015061">
    <property type="protein sequence ID" value="CAE0441301.1"/>
    <property type="molecule type" value="Transcribed_RNA"/>
</dbReference>
<name>A0A7S3UYL4_9STRA</name>
<evidence type="ECO:0000313" key="1">
    <source>
        <dbReference type="EMBL" id="CAE0441301.1"/>
    </source>
</evidence>
<gene>
    <name evidence="1" type="ORF">ASTO00021_LOCUS11433</name>
</gene>
<organism evidence="1">
    <name type="scientific">Aplanochytrium stocchinoi</name>
    <dbReference type="NCBI Taxonomy" id="215587"/>
    <lineage>
        <taxon>Eukaryota</taxon>
        <taxon>Sar</taxon>
        <taxon>Stramenopiles</taxon>
        <taxon>Bigyra</taxon>
        <taxon>Labyrinthulomycetes</taxon>
        <taxon>Thraustochytrida</taxon>
        <taxon>Thraustochytriidae</taxon>
        <taxon>Aplanochytrium</taxon>
    </lineage>
</organism>
<proteinExistence type="predicted"/>
<sequence length="261" mass="28260">MLFKNKDLDPDLTECTLDITNLPLAQFYCSDLDDPFNAYGYGVNAKNLHCGFASWFNCAEDLEALGGENLFQHTGDLNFDILPCATHTPTFSPVKPTPVPTPVPTSEECKTTENKCKFYLNDDGTNFCSDESTCPPGMIWESANNGQGCSDDNDANCGCCRVPNQCTITENECKFFENDDGTNFCSDEATCPPGMIWDSANNGQGCSDGSSGNDGNCGCCIVPSTPTPPPSSVNEPCDCCVWRNVSEGFCEEVDGEFFDLS</sequence>
<reference evidence="1" key="1">
    <citation type="submission" date="2021-01" db="EMBL/GenBank/DDBJ databases">
        <authorList>
            <person name="Corre E."/>
            <person name="Pelletier E."/>
            <person name="Niang G."/>
            <person name="Scheremetjew M."/>
            <person name="Finn R."/>
            <person name="Kale V."/>
            <person name="Holt S."/>
            <person name="Cochrane G."/>
            <person name="Meng A."/>
            <person name="Brown T."/>
            <person name="Cohen L."/>
        </authorList>
    </citation>
    <scope>NUCLEOTIDE SEQUENCE</scope>
    <source>
        <strain evidence="1">GSBS06</strain>
    </source>
</reference>
<dbReference type="AlphaFoldDB" id="A0A7S3UYL4"/>